<protein>
    <submittedName>
        <fullName evidence="3">Putative virion protein</fullName>
    </submittedName>
</protein>
<dbReference type="EMBL" id="MN184886">
    <property type="protein sequence ID" value="QEQ94785.1"/>
    <property type="molecule type" value="Genomic_DNA"/>
</dbReference>
<gene>
    <name evidence="3" type="ORF">pEpSNUABM08_38</name>
</gene>
<keyword evidence="2" id="KW-0812">Transmembrane</keyword>
<evidence type="ECO:0000313" key="4">
    <source>
        <dbReference type="Proteomes" id="UP000325507"/>
    </source>
</evidence>
<feature type="region of interest" description="Disordered" evidence="1">
    <location>
        <begin position="1"/>
        <end position="22"/>
    </location>
</feature>
<keyword evidence="2" id="KW-1133">Transmembrane helix</keyword>
<evidence type="ECO:0000256" key="1">
    <source>
        <dbReference type="SAM" id="MobiDB-lite"/>
    </source>
</evidence>
<sequence length="232" mass="25177">MAKQQPRGIRNNNPGNIEWGSPWQGLVPASQKTDPRFAQFVDPVSGIRAIAVTLITYYDKRKANDGSKIDSVREVIERWAPATENNVTAYAKQVAALLKVDPNSETLNMHDYDTLRGLVEGIIRHENGAGPLTNGNTWYKDDVIQEALRRAGVVPSEKKVVTTTTVAATATAGVGIDQLAGVIPQVTAAISNSRDDLTSGEWMRIAIGVVMVGAAVALAYSHWRRQKLATSE</sequence>
<accession>A0A5J6DBF2</accession>
<evidence type="ECO:0000256" key="2">
    <source>
        <dbReference type="SAM" id="Phobius"/>
    </source>
</evidence>
<reference evidence="3 4" key="1">
    <citation type="submission" date="2019-07" db="EMBL/GenBank/DDBJ databases">
        <title>Complete genome sequence of bacteriophage infecting Erwinia pyrifoliae.</title>
        <authorList>
            <person name="Kim S.G."/>
            <person name="Park S.C."/>
        </authorList>
    </citation>
    <scope>NUCLEOTIDE SEQUENCE [LARGE SCALE GENOMIC DNA]</scope>
</reference>
<name>A0A5J6DBF2_9CAUD</name>
<organism evidence="3 4">
    <name type="scientific">Erwinia phage pEp_SNUABM_08</name>
    <dbReference type="NCBI Taxonomy" id="2593268"/>
    <lineage>
        <taxon>Viruses</taxon>
        <taxon>Duplodnaviria</taxon>
        <taxon>Heunggongvirae</taxon>
        <taxon>Uroviricota</taxon>
        <taxon>Caudoviricetes</taxon>
        <taxon>Casjensviridae</taxon>
        <taxon>Gwanakrovirus</taxon>
        <taxon>Gwanakrovirus SNUABM08</taxon>
    </lineage>
</organism>
<keyword evidence="2" id="KW-0472">Membrane</keyword>
<evidence type="ECO:0000313" key="3">
    <source>
        <dbReference type="EMBL" id="QEQ94785.1"/>
    </source>
</evidence>
<feature type="transmembrane region" description="Helical" evidence="2">
    <location>
        <begin position="202"/>
        <end position="220"/>
    </location>
</feature>
<dbReference type="Proteomes" id="UP000325507">
    <property type="component" value="Segment"/>
</dbReference>
<proteinExistence type="predicted"/>
<keyword evidence="4" id="KW-1185">Reference proteome</keyword>